<evidence type="ECO:0000313" key="3">
    <source>
        <dbReference type="Proteomes" id="UP000064967"/>
    </source>
</evidence>
<feature type="region of interest" description="Disordered" evidence="1">
    <location>
        <begin position="14"/>
        <end position="37"/>
    </location>
</feature>
<sequence>MRFLALVLALRTSPHSHNDPRVTARLSRRKPAERPIA</sequence>
<dbReference type="AlphaFoldDB" id="A0A0K1PRN0"/>
<gene>
    <name evidence="2" type="ORF">AKJ09_02700</name>
</gene>
<name>A0A0K1PRN0_9BACT</name>
<proteinExistence type="predicted"/>
<organism evidence="2 3">
    <name type="scientific">Labilithrix luteola</name>
    <dbReference type="NCBI Taxonomy" id="1391654"/>
    <lineage>
        <taxon>Bacteria</taxon>
        <taxon>Pseudomonadati</taxon>
        <taxon>Myxococcota</taxon>
        <taxon>Polyangia</taxon>
        <taxon>Polyangiales</taxon>
        <taxon>Labilitrichaceae</taxon>
        <taxon>Labilithrix</taxon>
    </lineage>
</organism>
<accession>A0A0K1PRN0</accession>
<dbReference type="KEGG" id="llu:AKJ09_02700"/>
<dbReference type="Proteomes" id="UP000064967">
    <property type="component" value="Chromosome"/>
</dbReference>
<evidence type="ECO:0000313" key="2">
    <source>
        <dbReference type="EMBL" id="AKU96036.1"/>
    </source>
</evidence>
<reference evidence="2 3" key="1">
    <citation type="submission" date="2015-08" db="EMBL/GenBank/DDBJ databases">
        <authorList>
            <person name="Babu N.S."/>
            <person name="Beckwith C.J."/>
            <person name="Beseler K.G."/>
            <person name="Brison A."/>
            <person name="Carone J.V."/>
            <person name="Caskin T.P."/>
            <person name="Diamond M."/>
            <person name="Durham M.E."/>
            <person name="Foxe J.M."/>
            <person name="Go M."/>
            <person name="Henderson B.A."/>
            <person name="Jones I.B."/>
            <person name="McGettigan J.A."/>
            <person name="Micheletti S.J."/>
            <person name="Nasrallah M.E."/>
            <person name="Ortiz D."/>
            <person name="Piller C.R."/>
            <person name="Privatt S.R."/>
            <person name="Schneider S.L."/>
            <person name="Sharp S."/>
            <person name="Smith T.C."/>
            <person name="Stanton J.D."/>
            <person name="Ullery H.E."/>
            <person name="Wilson R.J."/>
            <person name="Serrano M.G."/>
            <person name="Buck G."/>
            <person name="Lee V."/>
            <person name="Wang Y."/>
            <person name="Carvalho R."/>
            <person name="Voegtly L."/>
            <person name="Shi R."/>
            <person name="Duckworth R."/>
            <person name="Johnson A."/>
            <person name="Loviza R."/>
            <person name="Walstead R."/>
            <person name="Shah Z."/>
            <person name="Kiflezghi M."/>
            <person name="Wade K."/>
            <person name="Ball S.L."/>
            <person name="Bradley K.W."/>
            <person name="Asai D.J."/>
            <person name="Bowman C.A."/>
            <person name="Russell D.A."/>
            <person name="Pope W.H."/>
            <person name="Jacobs-Sera D."/>
            <person name="Hendrix R.W."/>
            <person name="Hatfull G.F."/>
        </authorList>
    </citation>
    <scope>NUCLEOTIDE SEQUENCE [LARGE SCALE GENOMIC DNA]</scope>
    <source>
        <strain evidence="2 3">DSM 27648</strain>
    </source>
</reference>
<dbReference type="STRING" id="1391654.AKJ09_02700"/>
<dbReference type="EMBL" id="CP012333">
    <property type="protein sequence ID" value="AKU96036.1"/>
    <property type="molecule type" value="Genomic_DNA"/>
</dbReference>
<keyword evidence="3" id="KW-1185">Reference proteome</keyword>
<protein>
    <submittedName>
        <fullName evidence="2">Uncharacterized protein</fullName>
    </submittedName>
</protein>
<evidence type="ECO:0000256" key="1">
    <source>
        <dbReference type="SAM" id="MobiDB-lite"/>
    </source>
</evidence>